<name>A0A1G5BE60_9FIRM</name>
<sequence length="46" mass="5551">MEQMIFDKEAATRRFMTIGKKMGTMVKERVKKPSVLKKLDSYKQRW</sequence>
<accession>A0A1G5BE60</accession>
<proteinExistence type="predicted"/>
<gene>
    <name evidence="1" type="ORF">SAMN02910451_00682</name>
</gene>
<reference evidence="2" key="1">
    <citation type="submission" date="2016-10" db="EMBL/GenBank/DDBJ databases">
        <authorList>
            <person name="Varghese N."/>
            <person name="Submissions S."/>
        </authorList>
    </citation>
    <scope>NUCLEOTIDE SEQUENCE [LARGE SCALE GENOMIC DNA]</scope>
    <source>
        <strain evidence="2">XBD2006</strain>
    </source>
</reference>
<evidence type="ECO:0000313" key="1">
    <source>
        <dbReference type="EMBL" id="SCX88418.1"/>
    </source>
</evidence>
<dbReference type="Proteomes" id="UP000183047">
    <property type="component" value="Unassembled WGS sequence"/>
</dbReference>
<dbReference type="AlphaFoldDB" id="A0A1G5BE60"/>
<dbReference type="EMBL" id="FMUR01000004">
    <property type="protein sequence ID" value="SCX88418.1"/>
    <property type="molecule type" value="Genomic_DNA"/>
</dbReference>
<keyword evidence="2" id="KW-1185">Reference proteome</keyword>
<dbReference type="RefSeq" id="WP_176756594.1">
    <property type="nucleotide sequence ID" value="NZ_FMUR01000004.1"/>
</dbReference>
<organism evidence="1 2">
    <name type="scientific">Butyrivibrio hungatei</name>
    <dbReference type="NCBI Taxonomy" id="185008"/>
    <lineage>
        <taxon>Bacteria</taxon>
        <taxon>Bacillati</taxon>
        <taxon>Bacillota</taxon>
        <taxon>Clostridia</taxon>
        <taxon>Lachnospirales</taxon>
        <taxon>Lachnospiraceae</taxon>
        <taxon>Butyrivibrio</taxon>
    </lineage>
</organism>
<protein>
    <submittedName>
        <fullName evidence="1">Uncharacterized protein</fullName>
    </submittedName>
</protein>
<evidence type="ECO:0000313" key="2">
    <source>
        <dbReference type="Proteomes" id="UP000183047"/>
    </source>
</evidence>